<comment type="caution">
    <text evidence="3">The sequence shown here is derived from an EMBL/GenBank/DDBJ whole genome shotgun (WGS) entry which is preliminary data.</text>
</comment>
<dbReference type="Pfam" id="PF00248">
    <property type="entry name" value="Aldo_ket_red"/>
    <property type="match status" value="1"/>
</dbReference>
<feature type="domain" description="NADP-dependent oxidoreductase" evidence="2">
    <location>
        <begin position="17"/>
        <end position="291"/>
    </location>
</feature>
<dbReference type="AlphaFoldDB" id="A0A0N1H891"/>
<dbReference type="RefSeq" id="XP_017998038.1">
    <property type="nucleotide sequence ID" value="XM_018139875.1"/>
</dbReference>
<dbReference type="PANTHER" id="PTHR43625:SF40">
    <property type="entry name" value="ALDO-KETO REDUCTASE YAKC [NADP(+)]"/>
    <property type="match status" value="1"/>
</dbReference>
<dbReference type="InterPro" id="IPR036812">
    <property type="entry name" value="NAD(P)_OxRdtase_dom_sf"/>
</dbReference>
<dbReference type="Proteomes" id="UP000038010">
    <property type="component" value="Unassembled WGS sequence"/>
</dbReference>
<sequence length="303" mass="33913">MALPKRNLGKNGPLINAIGFGTMSIGGAYSDPNGREANLALLDEAYRVGQWFWDTADIYRDSEETIGEWFARNPEKRKDIFLATKFALSYDMTTWQQFVSNDPEYIRKACASSLKKLQVDSIDLYYVHRIDPKVPIETTMKTLVELKNEGKIKHIGLSEASAATLRRAVAVHPVAAHQIEYSAFTLNPAEELLSVHRELGITTVAYSPIGRGFLTGQVKSMDDLQGFNKMVSRNNEENFKKILELVHKFEEVAKSHGAKPSQVAIAWLLAQGEDIIPIPGTKSANLCEQQLKQRYWKAAGILT</sequence>
<dbReference type="InterPro" id="IPR023210">
    <property type="entry name" value="NADP_OxRdtase_dom"/>
</dbReference>
<dbReference type="InterPro" id="IPR050791">
    <property type="entry name" value="Aldo-Keto_reductase"/>
</dbReference>
<dbReference type="PANTHER" id="PTHR43625">
    <property type="entry name" value="AFLATOXIN B1 ALDEHYDE REDUCTASE"/>
    <property type="match status" value="1"/>
</dbReference>
<evidence type="ECO:0000256" key="1">
    <source>
        <dbReference type="ARBA" id="ARBA00023002"/>
    </source>
</evidence>
<dbReference type="EMBL" id="LFJN01000020">
    <property type="protein sequence ID" value="KPI38075.1"/>
    <property type="molecule type" value="Genomic_DNA"/>
</dbReference>
<reference evidence="3 4" key="1">
    <citation type="submission" date="2015-06" db="EMBL/GenBank/DDBJ databases">
        <title>Draft genome of the ant-associated black yeast Phialophora attae CBS 131958.</title>
        <authorList>
            <person name="Moreno L.F."/>
            <person name="Stielow B.J."/>
            <person name="de Hoog S."/>
            <person name="Vicente V.A."/>
            <person name="Weiss V.A."/>
            <person name="de Vries M."/>
            <person name="Cruz L.M."/>
            <person name="Souza E.M."/>
        </authorList>
    </citation>
    <scope>NUCLEOTIDE SEQUENCE [LARGE SCALE GENOMIC DNA]</scope>
    <source>
        <strain evidence="3 4">CBS 131958</strain>
    </source>
</reference>
<dbReference type="SUPFAM" id="SSF51430">
    <property type="entry name" value="NAD(P)-linked oxidoreductase"/>
    <property type="match status" value="1"/>
</dbReference>
<dbReference type="STRING" id="1664694.A0A0N1H891"/>
<gene>
    <name evidence="3" type="ORF">AB675_1105</name>
</gene>
<keyword evidence="1" id="KW-0560">Oxidoreductase</keyword>
<evidence type="ECO:0000313" key="4">
    <source>
        <dbReference type="Proteomes" id="UP000038010"/>
    </source>
</evidence>
<dbReference type="GeneID" id="28731745"/>
<dbReference type="GO" id="GO:0016491">
    <property type="term" value="F:oxidoreductase activity"/>
    <property type="evidence" value="ECO:0007669"/>
    <property type="project" value="UniProtKB-KW"/>
</dbReference>
<proteinExistence type="predicted"/>
<evidence type="ECO:0000259" key="2">
    <source>
        <dbReference type="Pfam" id="PF00248"/>
    </source>
</evidence>
<name>A0A0N1H891_9EURO</name>
<protein>
    <submittedName>
        <fullName evidence="3">Aldo-keto yakc [NADP(+)]</fullName>
    </submittedName>
</protein>
<dbReference type="OrthoDB" id="37537at2759"/>
<accession>A0A0N1H891</accession>
<dbReference type="Gene3D" id="3.20.20.100">
    <property type="entry name" value="NADP-dependent oxidoreductase domain"/>
    <property type="match status" value="1"/>
</dbReference>
<dbReference type="GO" id="GO:0005737">
    <property type="term" value="C:cytoplasm"/>
    <property type="evidence" value="ECO:0007669"/>
    <property type="project" value="TreeGrafter"/>
</dbReference>
<dbReference type="VEuPathDB" id="FungiDB:AB675_1105"/>
<keyword evidence="4" id="KW-1185">Reference proteome</keyword>
<evidence type="ECO:0000313" key="3">
    <source>
        <dbReference type="EMBL" id="KPI38075.1"/>
    </source>
</evidence>
<organism evidence="3 4">
    <name type="scientific">Cyphellophora attinorum</name>
    <dbReference type="NCBI Taxonomy" id="1664694"/>
    <lineage>
        <taxon>Eukaryota</taxon>
        <taxon>Fungi</taxon>
        <taxon>Dikarya</taxon>
        <taxon>Ascomycota</taxon>
        <taxon>Pezizomycotina</taxon>
        <taxon>Eurotiomycetes</taxon>
        <taxon>Chaetothyriomycetidae</taxon>
        <taxon>Chaetothyriales</taxon>
        <taxon>Cyphellophoraceae</taxon>
        <taxon>Cyphellophora</taxon>
    </lineage>
</organism>